<dbReference type="GO" id="GO:0003735">
    <property type="term" value="F:structural constituent of ribosome"/>
    <property type="evidence" value="ECO:0007669"/>
    <property type="project" value="InterPro"/>
</dbReference>
<dbReference type="EnsemblMetazoa" id="XM_022792354">
    <property type="protein sequence ID" value="XP_022648089"/>
    <property type="gene ID" value="LOC111244861"/>
</dbReference>
<dbReference type="SUPFAM" id="SSF47060">
    <property type="entry name" value="S15/NS1 RNA-binding domain"/>
    <property type="match status" value="1"/>
</dbReference>
<dbReference type="RefSeq" id="XP_022648090.1">
    <property type="nucleotide sequence ID" value="XM_022792355.1"/>
</dbReference>
<accession>A0A7M7J7V6</accession>
<dbReference type="AlphaFoldDB" id="A0A7M7J7V6"/>
<dbReference type="EnsemblMetazoa" id="XM_022792355">
    <property type="protein sequence ID" value="XP_022648090"/>
    <property type="gene ID" value="LOC111244861"/>
</dbReference>
<name>A0A7M7J7V6_VARDE</name>
<dbReference type="OrthoDB" id="441444at2759"/>
<dbReference type="RefSeq" id="XP_022648088.1">
    <property type="nucleotide sequence ID" value="XM_022792353.1"/>
</dbReference>
<dbReference type="FunCoup" id="A0A7M7J7V6">
    <property type="interactions" value="809"/>
</dbReference>
<dbReference type="Gene3D" id="1.10.287.10">
    <property type="entry name" value="S15/NS1, RNA-binding"/>
    <property type="match status" value="1"/>
</dbReference>
<keyword evidence="11" id="KW-1185">Reference proteome</keyword>
<evidence type="ECO:0000256" key="3">
    <source>
        <dbReference type="ARBA" id="ARBA00022946"/>
    </source>
</evidence>
<dbReference type="SMART" id="SM01387">
    <property type="entry name" value="Ribosomal_S15"/>
    <property type="match status" value="1"/>
</dbReference>
<dbReference type="PANTHER" id="PTHR46685:SF1">
    <property type="entry name" value="SMALL RIBOSOMAL SUBUNIT PROTEIN US15M"/>
    <property type="match status" value="1"/>
</dbReference>
<evidence type="ECO:0000256" key="2">
    <source>
        <dbReference type="ARBA" id="ARBA00008434"/>
    </source>
</evidence>
<reference evidence="10" key="1">
    <citation type="submission" date="2021-01" db="UniProtKB">
        <authorList>
            <consortium name="EnsemblMetazoa"/>
        </authorList>
    </citation>
    <scope>IDENTIFICATION</scope>
</reference>
<comment type="subcellular location">
    <subcellularLocation>
        <location evidence="1">Mitochondrion</location>
    </subcellularLocation>
</comment>
<dbReference type="InterPro" id="IPR009068">
    <property type="entry name" value="uS15_NS1_RNA-bd_sf"/>
</dbReference>
<dbReference type="GeneID" id="111244861"/>
<dbReference type="InterPro" id="IPR000589">
    <property type="entry name" value="Ribosomal_uS15"/>
</dbReference>
<dbReference type="CTD" id="37587"/>
<keyword evidence="5" id="KW-0496">Mitochondrion</keyword>
<dbReference type="OMA" id="QEQISCD"/>
<evidence type="ECO:0000256" key="4">
    <source>
        <dbReference type="ARBA" id="ARBA00022980"/>
    </source>
</evidence>
<dbReference type="EnsemblMetazoa" id="XM_022792353">
    <property type="protein sequence ID" value="XP_022648088"/>
    <property type="gene ID" value="LOC111244861"/>
</dbReference>
<protein>
    <recommendedName>
        <fullName evidence="7">Small ribosomal subunit protein uS15m</fullName>
    </recommendedName>
    <alternativeName>
        <fullName evidence="8">28S ribosomal protein S15, mitochondrial</fullName>
    </alternativeName>
</protein>
<evidence type="ECO:0000256" key="5">
    <source>
        <dbReference type="ARBA" id="ARBA00023128"/>
    </source>
</evidence>
<evidence type="ECO:0000256" key="1">
    <source>
        <dbReference type="ARBA" id="ARBA00004173"/>
    </source>
</evidence>
<dbReference type="GO" id="GO:0003723">
    <property type="term" value="F:RNA binding"/>
    <property type="evidence" value="ECO:0007669"/>
    <property type="project" value="TreeGrafter"/>
</dbReference>
<dbReference type="KEGG" id="vde:111244861"/>
<dbReference type="RefSeq" id="XP_022648089.1">
    <property type="nucleotide sequence ID" value="XM_022792354.1"/>
</dbReference>
<dbReference type="EnsemblMetazoa" id="XM_022792351">
    <property type="protein sequence ID" value="XP_022648086"/>
    <property type="gene ID" value="LOC111244861"/>
</dbReference>
<dbReference type="InterPro" id="IPR052137">
    <property type="entry name" value="uS15_ribosomal"/>
</dbReference>
<evidence type="ECO:0000313" key="11">
    <source>
        <dbReference type="Proteomes" id="UP000594260"/>
    </source>
</evidence>
<evidence type="ECO:0000256" key="6">
    <source>
        <dbReference type="ARBA" id="ARBA00023274"/>
    </source>
</evidence>
<dbReference type="GO" id="GO:0005763">
    <property type="term" value="C:mitochondrial small ribosomal subunit"/>
    <property type="evidence" value="ECO:0007669"/>
    <property type="project" value="TreeGrafter"/>
</dbReference>
<evidence type="ECO:0000256" key="9">
    <source>
        <dbReference type="RuleBase" id="RU003919"/>
    </source>
</evidence>
<dbReference type="Proteomes" id="UP000594260">
    <property type="component" value="Unplaced"/>
</dbReference>
<evidence type="ECO:0000313" key="10">
    <source>
        <dbReference type="EnsemblMetazoa" id="XP_022648088"/>
    </source>
</evidence>
<comment type="similarity">
    <text evidence="2 9">Belongs to the universal ribosomal protein uS15 family.</text>
</comment>
<dbReference type="RefSeq" id="XP_022648086.1">
    <property type="nucleotide sequence ID" value="XM_022792351.1"/>
</dbReference>
<proteinExistence type="inferred from homology"/>
<keyword evidence="4 9" id="KW-0689">Ribosomal protein</keyword>
<evidence type="ECO:0000256" key="7">
    <source>
        <dbReference type="ARBA" id="ARBA00035249"/>
    </source>
</evidence>
<evidence type="ECO:0000256" key="8">
    <source>
        <dbReference type="ARBA" id="ARBA00035528"/>
    </source>
</evidence>
<dbReference type="PANTHER" id="PTHR46685">
    <property type="entry name" value="28S RIBOSOMAL PROTEIN S15, MITOCHONDRIAL"/>
    <property type="match status" value="1"/>
</dbReference>
<sequence>MLRQTFYRAILMEKAKLGTRRANALFEVPVRYTRTFRYPKVTYLPFDWDYPPKKDYIDLSGDRTMDIGFTKDVLKRPKLPFSRLPEIDEAPEEMKKIFSVEFASYSDQRKSIKDEFLNRVRRHPYDTESFEYKIARDTFFIRSFKEVYKTSFKKSKVWKVKLLEAISRRNKQLKQLGRYDFERYEFVKQVLEIEHSYAPLERTAPKVTRKSELRRLTTEHAEKIKQDKLTAYHEKLKILQKEFEVEKREAEEFIVREIAELKLTDEEVKSLEYERKIF</sequence>
<dbReference type="Pfam" id="PF00312">
    <property type="entry name" value="Ribosomal_S15"/>
    <property type="match status" value="1"/>
</dbReference>
<dbReference type="InParanoid" id="A0A7M7J7V6"/>
<dbReference type="GO" id="GO:0032543">
    <property type="term" value="P:mitochondrial translation"/>
    <property type="evidence" value="ECO:0007669"/>
    <property type="project" value="TreeGrafter"/>
</dbReference>
<keyword evidence="6 9" id="KW-0687">Ribonucleoprotein</keyword>
<keyword evidence="3" id="KW-0809">Transit peptide</keyword>
<organism evidence="10 11">
    <name type="scientific">Varroa destructor</name>
    <name type="common">Honeybee mite</name>
    <dbReference type="NCBI Taxonomy" id="109461"/>
    <lineage>
        <taxon>Eukaryota</taxon>
        <taxon>Metazoa</taxon>
        <taxon>Ecdysozoa</taxon>
        <taxon>Arthropoda</taxon>
        <taxon>Chelicerata</taxon>
        <taxon>Arachnida</taxon>
        <taxon>Acari</taxon>
        <taxon>Parasitiformes</taxon>
        <taxon>Mesostigmata</taxon>
        <taxon>Gamasina</taxon>
        <taxon>Dermanyssoidea</taxon>
        <taxon>Varroidae</taxon>
        <taxon>Varroa</taxon>
    </lineage>
</organism>